<comment type="caution">
    <text evidence="22">The sequence shown here is derived from an EMBL/GenBank/DDBJ whole genome shotgun (WGS) entry which is preliminary data.</text>
</comment>
<dbReference type="InterPro" id="IPR008271">
    <property type="entry name" value="Ser/Thr_kinase_AS"/>
</dbReference>
<sequence length="747" mass="82806">MALQVSLVAVLLLLLALSAASTTTTRKEPTQALPGCPNKCGNLTIPYPFGMKKDCYLREEFFINCSHATQPPVAYLGRGNLKVTDISVDDGELRILGYVAKKCYNALQGRYFTSLDGELHRIWLGLPYTISHSKNKFYAVGCDASAVVKGFRGEEELITGCMSICNSFGSVDNHFCSGVGCCETYIPSGLKNMTLKLNSYQNNLRIIDFNPCSYAFIVEEGQFNFSRASFKDLNNTIELPMVLNWAVGNDTDPCDEARKRKDFACKANSLCVNWEMAINESVGYLCKCSPGYEGNPYHPDGCQDIDECKASISPCNHGTCINSLGNYSCLCPKAYKNRTNAKGCLKLEINQPARKLFLITLGTGSSFGLIFLAIAAWWLVQVIKKRENKIRKEKFFKQNGGLVLEQQLSSGDQANVEKIKLFNSRELEKATDHFSIDRILGQGGQGTVYKGMLMGGQIVAIKKSKMVNGGDREVRQFINEIVILSQINHRNVVKLLGCCLETEIPLLVYEFLPNGTLSQYIHDQDDEFPLTWGTRAIATSIPIYHRDIKSTNILLDAKYRAKIADFGTSRSISIDQTHLTTVVHGTFGYLDPEYFQSSQFTEKSDVYSFGVVLAELLTGQKPVSMTRSKESRSLATHFLLSMEQNRLFDILDPQVMKDGIKEEIIAVAYLAQKCIDLNGRKRPTMKEVAAALEGVRLAVKDADHVQQNLVEKRDVGTHEIITQAYCDIVSTSAGPFTDSGTAGSSSI</sequence>
<dbReference type="InterPro" id="IPR000152">
    <property type="entry name" value="EGF-type_Asp/Asn_hydroxyl_site"/>
</dbReference>
<dbReference type="Gene3D" id="2.10.25.10">
    <property type="entry name" value="Laminin"/>
    <property type="match status" value="2"/>
</dbReference>
<dbReference type="PROSITE" id="PS01187">
    <property type="entry name" value="EGF_CA"/>
    <property type="match status" value="1"/>
</dbReference>
<dbReference type="Pfam" id="PF13947">
    <property type="entry name" value="GUB_WAK_bind"/>
    <property type="match status" value="1"/>
</dbReference>
<dbReference type="FunFam" id="3.30.200.20:FF:000043">
    <property type="entry name" value="Wall-associated receptor kinase 2"/>
    <property type="match status" value="1"/>
</dbReference>
<feature type="domain" description="Protein kinase" evidence="20">
    <location>
        <begin position="434"/>
        <end position="695"/>
    </location>
</feature>
<dbReference type="Pfam" id="PF07645">
    <property type="entry name" value="EGF_CA"/>
    <property type="match status" value="1"/>
</dbReference>
<dbReference type="InterPro" id="IPR018097">
    <property type="entry name" value="EGF_Ca-bd_CS"/>
</dbReference>
<evidence type="ECO:0000256" key="7">
    <source>
        <dbReference type="ARBA" id="ARBA00022737"/>
    </source>
</evidence>
<dbReference type="SUPFAM" id="SSF56112">
    <property type="entry name" value="Protein kinase-like (PK-like)"/>
    <property type="match status" value="1"/>
</dbReference>
<evidence type="ECO:0008006" key="24">
    <source>
        <dbReference type="Google" id="ProtNLM"/>
    </source>
</evidence>
<dbReference type="Gramene" id="PRQ32527">
    <property type="protein sequence ID" value="PRQ32527"/>
    <property type="gene ID" value="RchiOBHm_Chr5g0047341"/>
</dbReference>
<dbReference type="Gene3D" id="1.10.510.10">
    <property type="entry name" value="Transferase(Phosphotransferase) domain 1"/>
    <property type="match status" value="1"/>
</dbReference>
<dbReference type="Pfam" id="PF00069">
    <property type="entry name" value="Pkinase"/>
    <property type="match status" value="1"/>
</dbReference>
<dbReference type="EMBL" id="PDCK01000043">
    <property type="protein sequence ID" value="PRQ32527.1"/>
    <property type="molecule type" value="Genomic_DNA"/>
</dbReference>
<accession>A0A2P6QEE5</accession>
<dbReference type="InterPro" id="IPR001881">
    <property type="entry name" value="EGF-like_Ca-bd_dom"/>
</dbReference>
<dbReference type="Gene3D" id="3.30.200.20">
    <property type="entry name" value="Phosphorylase Kinase, domain 1"/>
    <property type="match status" value="1"/>
</dbReference>
<keyword evidence="14" id="KW-0325">Glycoprotein</keyword>
<dbReference type="Proteomes" id="UP000238479">
    <property type="component" value="Chromosome 5"/>
</dbReference>
<keyword evidence="11 18" id="KW-1133">Transmembrane helix</keyword>
<feature type="domain" description="EGF-like" evidence="21">
    <location>
        <begin position="304"/>
        <end position="341"/>
    </location>
</feature>
<evidence type="ECO:0000259" key="21">
    <source>
        <dbReference type="PROSITE" id="PS50026"/>
    </source>
</evidence>
<name>A0A2P6QEE5_ROSCH</name>
<dbReference type="SMART" id="SM00181">
    <property type="entry name" value="EGF"/>
    <property type="match status" value="2"/>
</dbReference>
<dbReference type="SUPFAM" id="SSF57196">
    <property type="entry name" value="EGF/Laminin"/>
    <property type="match status" value="1"/>
</dbReference>
<dbReference type="PANTHER" id="PTHR27005:SF526">
    <property type="entry name" value="WALL ASSOCIATED KINASE-LIKE PROTEIN"/>
    <property type="match status" value="1"/>
</dbReference>
<comment type="caution">
    <text evidence="17">Lacks conserved residue(s) required for the propagation of feature annotation.</text>
</comment>
<reference evidence="22 23" key="1">
    <citation type="journal article" date="2018" name="Nat. Genet.">
        <title>The Rosa genome provides new insights in the design of modern roses.</title>
        <authorList>
            <person name="Bendahmane M."/>
        </authorList>
    </citation>
    <scope>NUCLEOTIDE SEQUENCE [LARGE SCALE GENOMIC DNA]</scope>
    <source>
        <strain evidence="23">cv. Old Blush</strain>
    </source>
</reference>
<dbReference type="CDD" id="cd00054">
    <property type="entry name" value="EGF_CA"/>
    <property type="match status" value="1"/>
</dbReference>
<dbReference type="PROSITE" id="PS00108">
    <property type="entry name" value="PROTEIN_KINASE_ST"/>
    <property type="match status" value="1"/>
</dbReference>
<comment type="catalytic activity">
    <reaction evidence="16">
        <text>L-threonyl-[protein] + ATP = O-phospho-L-threonyl-[protein] + ADP + H(+)</text>
        <dbReference type="Rhea" id="RHEA:46608"/>
        <dbReference type="Rhea" id="RHEA-COMP:11060"/>
        <dbReference type="Rhea" id="RHEA-COMP:11605"/>
        <dbReference type="ChEBI" id="CHEBI:15378"/>
        <dbReference type="ChEBI" id="CHEBI:30013"/>
        <dbReference type="ChEBI" id="CHEBI:30616"/>
        <dbReference type="ChEBI" id="CHEBI:61977"/>
        <dbReference type="ChEBI" id="CHEBI:456216"/>
    </reaction>
</comment>
<dbReference type="GO" id="GO:0004674">
    <property type="term" value="F:protein serine/threonine kinase activity"/>
    <property type="evidence" value="ECO:0007669"/>
    <property type="project" value="UniProtKB-KW"/>
</dbReference>
<keyword evidence="12 18" id="KW-0472">Membrane</keyword>
<evidence type="ECO:0000256" key="9">
    <source>
        <dbReference type="ARBA" id="ARBA00022777"/>
    </source>
</evidence>
<dbReference type="SMART" id="SM00179">
    <property type="entry name" value="EGF_CA"/>
    <property type="match status" value="2"/>
</dbReference>
<evidence type="ECO:0000256" key="6">
    <source>
        <dbReference type="ARBA" id="ARBA00022729"/>
    </source>
</evidence>
<dbReference type="InterPro" id="IPR000742">
    <property type="entry name" value="EGF"/>
</dbReference>
<keyword evidence="10" id="KW-0067">ATP-binding</keyword>
<keyword evidence="9" id="KW-0418">Kinase</keyword>
<evidence type="ECO:0000256" key="15">
    <source>
        <dbReference type="ARBA" id="ARBA00047558"/>
    </source>
</evidence>
<evidence type="ECO:0000256" key="11">
    <source>
        <dbReference type="ARBA" id="ARBA00022989"/>
    </source>
</evidence>
<evidence type="ECO:0000256" key="2">
    <source>
        <dbReference type="ARBA" id="ARBA00022527"/>
    </source>
</evidence>
<gene>
    <name evidence="22" type="ORF">RchiOBHm_Chr5g0047341</name>
</gene>
<evidence type="ECO:0000313" key="23">
    <source>
        <dbReference type="Proteomes" id="UP000238479"/>
    </source>
</evidence>
<keyword evidence="4 22" id="KW-0808">Transferase</keyword>
<evidence type="ECO:0000256" key="13">
    <source>
        <dbReference type="ARBA" id="ARBA00023157"/>
    </source>
</evidence>
<evidence type="ECO:0000256" key="14">
    <source>
        <dbReference type="ARBA" id="ARBA00023180"/>
    </source>
</evidence>
<dbReference type="GO" id="GO:0005509">
    <property type="term" value="F:calcium ion binding"/>
    <property type="evidence" value="ECO:0007669"/>
    <property type="project" value="InterPro"/>
</dbReference>
<dbReference type="InterPro" id="IPR011009">
    <property type="entry name" value="Kinase-like_dom_sf"/>
</dbReference>
<dbReference type="OMA" id="SKYIHDP"/>
<keyword evidence="23" id="KW-1185">Reference proteome</keyword>
<dbReference type="GO" id="GO:0005886">
    <property type="term" value="C:plasma membrane"/>
    <property type="evidence" value="ECO:0007669"/>
    <property type="project" value="TreeGrafter"/>
</dbReference>
<dbReference type="PROSITE" id="PS00010">
    <property type="entry name" value="ASX_HYDROXYL"/>
    <property type="match status" value="1"/>
</dbReference>
<evidence type="ECO:0000313" key="22">
    <source>
        <dbReference type="EMBL" id="PRQ32527.1"/>
    </source>
</evidence>
<comment type="subcellular location">
    <subcellularLocation>
        <location evidence="1">Membrane</location>
        <topology evidence="1">Single-pass type I membrane protein</topology>
    </subcellularLocation>
</comment>
<keyword evidence="7" id="KW-0677">Repeat</keyword>
<dbReference type="GO" id="GO:0030247">
    <property type="term" value="F:polysaccharide binding"/>
    <property type="evidence" value="ECO:0007669"/>
    <property type="project" value="InterPro"/>
</dbReference>
<keyword evidence="5 18" id="KW-0812">Transmembrane</keyword>
<evidence type="ECO:0000259" key="20">
    <source>
        <dbReference type="PROSITE" id="PS50011"/>
    </source>
</evidence>
<dbReference type="PANTHER" id="PTHR27005">
    <property type="entry name" value="WALL-ASSOCIATED RECEPTOR KINASE-LIKE 21"/>
    <property type="match status" value="1"/>
</dbReference>
<evidence type="ECO:0000256" key="4">
    <source>
        <dbReference type="ARBA" id="ARBA00022679"/>
    </source>
</evidence>
<evidence type="ECO:0000256" key="17">
    <source>
        <dbReference type="PROSITE-ProRule" id="PRU00076"/>
    </source>
</evidence>
<dbReference type="FunFam" id="2.10.25.10:FF:000005">
    <property type="entry name" value="Fibrillin 2"/>
    <property type="match status" value="1"/>
</dbReference>
<feature type="signal peptide" evidence="19">
    <location>
        <begin position="1"/>
        <end position="20"/>
    </location>
</feature>
<evidence type="ECO:0000256" key="16">
    <source>
        <dbReference type="ARBA" id="ARBA00047951"/>
    </source>
</evidence>
<dbReference type="GO" id="GO:0005524">
    <property type="term" value="F:ATP binding"/>
    <property type="evidence" value="ECO:0007669"/>
    <property type="project" value="UniProtKB-KW"/>
</dbReference>
<keyword evidence="2" id="KW-0723">Serine/threonine-protein kinase</keyword>
<evidence type="ECO:0000256" key="3">
    <source>
        <dbReference type="ARBA" id="ARBA00022536"/>
    </source>
</evidence>
<organism evidence="22 23">
    <name type="scientific">Rosa chinensis</name>
    <name type="common">China rose</name>
    <dbReference type="NCBI Taxonomy" id="74649"/>
    <lineage>
        <taxon>Eukaryota</taxon>
        <taxon>Viridiplantae</taxon>
        <taxon>Streptophyta</taxon>
        <taxon>Embryophyta</taxon>
        <taxon>Tracheophyta</taxon>
        <taxon>Spermatophyta</taxon>
        <taxon>Magnoliopsida</taxon>
        <taxon>eudicotyledons</taxon>
        <taxon>Gunneridae</taxon>
        <taxon>Pentapetalae</taxon>
        <taxon>rosids</taxon>
        <taxon>fabids</taxon>
        <taxon>Rosales</taxon>
        <taxon>Rosaceae</taxon>
        <taxon>Rosoideae</taxon>
        <taxon>Rosoideae incertae sedis</taxon>
        <taxon>Rosa</taxon>
    </lineage>
</organism>
<evidence type="ECO:0000256" key="1">
    <source>
        <dbReference type="ARBA" id="ARBA00004479"/>
    </source>
</evidence>
<dbReference type="InterPro" id="IPR045274">
    <property type="entry name" value="WAK-like"/>
</dbReference>
<evidence type="ECO:0000256" key="19">
    <source>
        <dbReference type="SAM" id="SignalP"/>
    </source>
</evidence>
<evidence type="ECO:0000256" key="5">
    <source>
        <dbReference type="ARBA" id="ARBA00022692"/>
    </source>
</evidence>
<evidence type="ECO:0000256" key="8">
    <source>
        <dbReference type="ARBA" id="ARBA00022741"/>
    </source>
</evidence>
<feature type="transmembrane region" description="Helical" evidence="18">
    <location>
        <begin position="356"/>
        <end position="380"/>
    </location>
</feature>
<dbReference type="FunFam" id="1.10.510.10:FF:001470">
    <property type="entry name" value="Os04g0517700 protein"/>
    <property type="match status" value="1"/>
</dbReference>
<protein>
    <recommendedName>
        <fullName evidence="24">Protein kinase domain-containing protein</fullName>
    </recommendedName>
</protein>
<keyword evidence="6 19" id="KW-0732">Signal</keyword>
<evidence type="ECO:0000256" key="18">
    <source>
        <dbReference type="SAM" id="Phobius"/>
    </source>
</evidence>
<dbReference type="InterPro" id="IPR025287">
    <property type="entry name" value="WAK_GUB"/>
</dbReference>
<feature type="chain" id="PRO_5015171941" description="Protein kinase domain-containing protein" evidence="19">
    <location>
        <begin position="21"/>
        <end position="747"/>
    </location>
</feature>
<evidence type="ECO:0000256" key="12">
    <source>
        <dbReference type="ARBA" id="ARBA00023136"/>
    </source>
</evidence>
<dbReference type="InterPro" id="IPR049883">
    <property type="entry name" value="NOTCH1_EGF-like"/>
</dbReference>
<keyword evidence="8" id="KW-0547">Nucleotide-binding</keyword>
<comment type="catalytic activity">
    <reaction evidence="15">
        <text>L-seryl-[protein] + ATP = O-phospho-L-seryl-[protein] + ADP + H(+)</text>
        <dbReference type="Rhea" id="RHEA:17989"/>
        <dbReference type="Rhea" id="RHEA-COMP:9863"/>
        <dbReference type="Rhea" id="RHEA-COMP:11604"/>
        <dbReference type="ChEBI" id="CHEBI:15378"/>
        <dbReference type="ChEBI" id="CHEBI:29999"/>
        <dbReference type="ChEBI" id="CHEBI:30616"/>
        <dbReference type="ChEBI" id="CHEBI:83421"/>
        <dbReference type="ChEBI" id="CHEBI:456216"/>
    </reaction>
</comment>
<dbReference type="PROSITE" id="PS50011">
    <property type="entry name" value="PROTEIN_KINASE_DOM"/>
    <property type="match status" value="1"/>
</dbReference>
<evidence type="ECO:0000256" key="10">
    <source>
        <dbReference type="ARBA" id="ARBA00022840"/>
    </source>
</evidence>
<keyword evidence="3 17" id="KW-0245">EGF-like domain</keyword>
<dbReference type="SMART" id="SM00220">
    <property type="entry name" value="S_TKc"/>
    <property type="match status" value="1"/>
</dbReference>
<dbReference type="InterPro" id="IPR000719">
    <property type="entry name" value="Prot_kinase_dom"/>
</dbReference>
<dbReference type="AlphaFoldDB" id="A0A2P6QEE5"/>
<keyword evidence="13" id="KW-1015">Disulfide bond</keyword>
<proteinExistence type="predicted"/>
<dbReference type="GO" id="GO:0007166">
    <property type="term" value="P:cell surface receptor signaling pathway"/>
    <property type="evidence" value="ECO:0007669"/>
    <property type="project" value="InterPro"/>
</dbReference>
<dbReference type="PROSITE" id="PS50026">
    <property type="entry name" value="EGF_3"/>
    <property type="match status" value="1"/>
</dbReference>